<dbReference type="AlphaFoldDB" id="A0A9Q4GSB3"/>
<accession>A0A9Q4GSB3</accession>
<dbReference type="InterPro" id="IPR038056">
    <property type="entry name" value="YjbR-like_sf"/>
</dbReference>
<dbReference type="RefSeq" id="WP_260249723.1">
    <property type="nucleotide sequence ID" value="NZ_JALMEJ010000009.1"/>
</dbReference>
<dbReference type="Gene3D" id="3.90.1150.30">
    <property type="match status" value="1"/>
</dbReference>
<dbReference type="PANTHER" id="PTHR35145:SF1">
    <property type="entry name" value="CYTOPLASMIC PROTEIN"/>
    <property type="match status" value="1"/>
</dbReference>
<comment type="caution">
    <text evidence="1">The sequence shown here is derived from an EMBL/GenBank/DDBJ whole genome shotgun (WGS) entry which is preliminary data.</text>
</comment>
<protein>
    <submittedName>
        <fullName evidence="1">MmcQ/YjbR family DNA-binding protein</fullName>
    </submittedName>
</protein>
<dbReference type="Proteomes" id="UP001076655">
    <property type="component" value="Unassembled WGS sequence"/>
</dbReference>
<dbReference type="SUPFAM" id="SSF142906">
    <property type="entry name" value="YjbR-like"/>
    <property type="match status" value="1"/>
</dbReference>
<evidence type="ECO:0000313" key="1">
    <source>
        <dbReference type="EMBL" id="MCY0790482.1"/>
    </source>
</evidence>
<dbReference type="GO" id="GO:0003677">
    <property type="term" value="F:DNA binding"/>
    <property type="evidence" value="ECO:0007669"/>
    <property type="project" value="UniProtKB-KW"/>
</dbReference>
<reference evidence="1" key="1">
    <citation type="submission" date="2022-08" db="EMBL/GenBank/DDBJ databases">
        <authorList>
            <person name="Dale J.L."/>
        </authorList>
    </citation>
    <scope>NUCLEOTIDE SEQUENCE</scope>
    <source>
        <strain evidence="1">2022EL-00758</strain>
    </source>
</reference>
<sequence length="118" mass="13629">MKKNDLIDYIQHNYGTPPDYPWIKYPDYAVFRRRGNSRWFALIMSVSADKIGAGDAKTMADIINVKVAPELVGSLRLKEGVYPAYHMNKEHWVTIMLDDKFNSGELKSLIDDSYRLTQ</sequence>
<dbReference type="PANTHER" id="PTHR35145">
    <property type="entry name" value="CYTOPLASMIC PROTEIN-RELATED"/>
    <property type="match status" value="1"/>
</dbReference>
<name>A0A9Q4GSB3_MORMO</name>
<dbReference type="Pfam" id="PF04237">
    <property type="entry name" value="YjbR"/>
    <property type="match status" value="1"/>
</dbReference>
<dbReference type="EMBL" id="JAPNMI010000006">
    <property type="protein sequence ID" value="MCY0790482.1"/>
    <property type="molecule type" value="Genomic_DNA"/>
</dbReference>
<dbReference type="InterPro" id="IPR007351">
    <property type="entry name" value="YjbR"/>
</dbReference>
<proteinExistence type="predicted"/>
<dbReference type="InterPro" id="IPR058532">
    <property type="entry name" value="YjbR/MT2646/Rv2570-like"/>
</dbReference>
<evidence type="ECO:0000313" key="2">
    <source>
        <dbReference type="Proteomes" id="UP001076655"/>
    </source>
</evidence>
<organism evidence="1 2">
    <name type="scientific">Morganella morganii</name>
    <name type="common">Proteus morganii</name>
    <dbReference type="NCBI Taxonomy" id="582"/>
    <lineage>
        <taxon>Bacteria</taxon>
        <taxon>Pseudomonadati</taxon>
        <taxon>Pseudomonadota</taxon>
        <taxon>Gammaproteobacteria</taxon>
        <taxon>Enterobacterales</taxon>
        <taxon>Morganellaceae</taxon>
        <taxon>Morganella</taxon>
    </lineage>
</organism>
<gene>
    <name evidence="1" type="ORF">N0392_12405</name>
</gene>
<keyword evidence="1" id="KW-0238">DNA-binding</keyword>